<name>A0AAE2YQW2_9PROT</name>
<feature type="domain" description="PelB C-terminal" evidence="1">
    <location>
        <begin position="137"/>
        <end position="439"/>
    </location>
</feature>
<dbReference type="Proteomes" id="UP001197378">
    <property type="component" value="Unassembled WGS sequence"/>
</dbReference>
<gene>
    <name evidence="2" type="ORF">HFQ13_08305</name>
</gene>
<evidence type="ECO:0000313" key="3">
    <source>
        <dbReference type="Proteomes" id="UP001197378"/>
    </source>
</evidence>
<evidence type="ECO:0000313" key="2">
    <source>
        <dbReference type="EMBL" id="MBU2788205.1"/>
    </source>
</evidence>
<sequence length="440" mass="48354">MVQDPLRSLADALASAPVGGDATRAVLLRAARHGDYLPAISWSLAQGYWGLATILIRANPKPTPAWVRLSLALQRHDAAAMGKLLRYPERLPVRDRMQAQMDLGRYHQARRDALRGLQTNPFDRQLRQQYLQAVRDSASYLDLAGSWQSFNGLSVAGPQLRGRISLSDRWSLVFAGDTLAQSAAASSQLLQTPAWSSHSLLGLRWQDPRWQAQALLGSYLGQRDVVSAQVALHWQATDSGELSANFDYHARSLQSPALAVAGMVNRVDLQWAQRAGEWLGNVGLGWRQYEGQDGLALGSDRYGEASLLWSHPLGPWELQAGPFVDYHHLSRVGTLQGVLAEALQPDARNVDLVLPGSYADAGLRLQWGARDPALASAWSPYLALSVYENTRFGPQYRLDAGLSTAVLGPDRLRIGFAQGQGGNGLALNQRLVQIGYRFYF</sequence>
<reference evidence="2" key="1">
    <citation type="journal article" date="2021" name="ISME J.">
        <title>Genomic evolution of the class Acidithiobacillia: deep-branching Proteobacteria living in extreme acidic conditions.</title>
        <authorList>
            <person name="Moya-Beltran A."/>
            <person name="Beard S."/>
            <person name="Rojas-Villalobos C."/>
            <person name="Issotta F."/>
            <person name="Gallardo Y."/>
            <person name="Ulloa R."/>
            <person name="Giaveno A."/>
            <person name="Degli Esposti M."/>
            <person name="Johnson D.B."/>
            <person name="Quatrini R."/>
        </authorList>
    </citation>
    <scope>NUCLEOTIDE SEQUENCE</scope>
    <source>
        <strain evidence="2">VAN18-1</strain>
    </source>
</reference>
<proteinExistence type="predicted"/>
<dbReference type="EMBL" id="JAAXYO010000115">
    <property type="protein sequence ID" value="MBU2788205.1"/>
    <property type="molecule type" value="Genomic_DNA"/>
</dbReference>
<accession>A0AAE2YQW2</accession>
<evidence type="ECO:0000259" key="1">
    <source>
        <dbReference type="Pfam" id="PF24604"/>
    </source>
</evidence>
<dbReference type="AlphaFoldDB" id="A0AAE2YQW2"/>
<dbReference type="Pfam" id="PF24604">
    <property type="entry name" value="B-barrel_PelB_C"/>
    <property type="match status" value="1"/>
</dbReference>
<comment type="caution">
    <text evidence="2">The sequence shown here is derived from an EMBL/GenBank/DDBJ whole genome shotgun (WGS) entry which is preliminary data.</text>
</comment>
<keyword evidence="3" id="KW-1185">Reference proteome</keyword>
<protein>
    <recommendedName>
        <fullName evidence="1">PelB C-terminal domain-containing protein</fullName>
    </recommendedName>
</protein>
<dbReference type="InterPro" id="IPR057306">
    <property type="entry name" value="B-barrel_PelB_C"/>
</dbReference>
<organism evidence="2 3">
    <name type="scientific">Igneacidithiobacillus copahuensis</name>
    <dbReference type="NCBI Taxonomy" id="2724909"/>
    <lineage>
        <taxon>Bacteria</taxon>
        <taxon>Pseudomonadati</taxon>
        <taxon>Pseudomonadota</taxon>
        <taxon>Acidithiobacillia</taxon>
        <taxon>Acidithiobacillales</taxon>
        <taxon>Acidithiobacillaceae</taxon>
        <taxon>Igneacidithiobacillus</taxon>
    </lineage>
</organism>